<dbReference type="EMBL" id="KL584749">
    <property type="protein sequence ID" value="KER00257.1"/>
    <property type="molecule type" value="Genomic_DNA"/>
</dbReference>
<dbReference type="OrthoDB" id="3944408at2759"/>
<dbReference type="STRING" id="1043005.A0A074ZPL8"/>
<protein>
    <recommendedName>
        <fullName evidence="1">Myb-like DNA-binding domain-containing protein</fullName>
    </recommendedName>
</protein>
<proteinExistence type="predicted"/>
<sequence>MPAKIDTELNLRFLYICFKHSNFSTVDFHEVASYFQIKAPAARMRLMRLRQALEAESSREGFRERDRRRKLNPFKAKDKSYALDGEDDDDETLDDMPLMQRLHARMMRVKREDGLMIKNEDGTLIKDEDTAMIKSEDVALWGKKEGDLDDQDETKMTGIDSRDLHRTSFKSEVNDSHLSLKGQPTSQEVFKSGFVKMELDTIDTKRQAFGHGKQQSPAPSANTGLFNFCAYGHANTSGPPIQNHDSSLKPESTNTNGHFLHNYSSHAHSHPDVLNPFAQVKPESTHDNTQMTTPSGLSSPFRLDAFNTTLANSLTLGDDVGPKPEYAESLFGSPHIKDDTGL</sequence>
<dbReference type="InParanoid" id="A0A074ZPL8"/>
<evidence type="ECO:0000313" key="3">
    <source>
        <dbReference type="Proteomes" id="UP000030641"/>
    </source>
</evidence>
<dbReference type="Pfam" id="PF22980">
    <property type="entry name" value="Myb_DNA-bind_8"/>
    <property type="match status" value="1"/>
</dbReference>
<accession>A0A074ZPL8</accession>
<dbReference type="RefSeq" id="XP_013348754.1">
    <property type="nucleotide sequence ID" value="XM_013493300.1"/>
</dbReference>
<organism evidence="2 3">
    <name type="scientific">Aureobasidium subglaciale (strain EXF-2481)</name>
    <name type="common">Aureobasidium pullulans var. subglaciale</name>
    <dbReference type="NCBI Taxonomy" id="1043005"/>
    <lineage>
        <taxon>Eukaryota</taxon>
        <taxon>Fungi</taxon>
        <taxon>Dikarya</taxon>
        <taxon>Ascomycota</taxon>
        <taxon>Pezizomycotina</taxon>
        <taxon>Dothideomycetes</taxon>
        <taxon>Dothideomycetidae</taxon>
        <taxon>Dothideales</taxon>
        <taxon>Saccotheciaceae</taxon>
        <taxon>Aureobasidium</taxon>
    </lineage>
</organism>
<evidence type="ECO:0000259" key="1">
    <source>
        <dbReference type="Pfam" id="PF22980"/>
    </source>
</evidence>
<feature type="domain" description="Myb-like DNA-binding" evidence="1">
    <location>
        <begin position="8"/>
        <end position="54"/>
    </location>
</feature>
<keyword evidence="3" id="KW-1185">Reference proteome</keyword>
<evidence type="ECO:0000313" key="2">
    <source>
        <dbReference type="EMBL" id="KER00257.1"/>
    </source>
</evidence>
<dbReference type="InterPro" id="IPR054505">
    <property type="entry name" value="Myb_DNA-bind_8"/>
</dbReference>
<dbReference type="Proteomes" id="UP000030641">
    <property type="component" value="Unassembled WGS sequence"/>
</dbReference>
<reference evidence="2 3" key="1">
    <citation type="journal article" date="2014" name="BMC Genomics">
        <title>Genome sequencing of four Aureobasidium pullulans varieties: biotechnological potential, stress tolerance, and description of new species.</title>
        <authorList>
            <person name="Gostin Ar C."/>
            <person name="Ohm R.A."/>
            <person name="Kogej T."/>
            <person name="Sonjak S."/>
            <person name="Turk M."/>
            <person name="Zajc J."/>
            <person name="Zalar P."/>
            <person name="Grube M."/>
            <person name="Sun H."/>
            <person name="Han J."/>
            <person name="Sharma A."/>
            <person name="Chiniquy J."/>
            <person name="Ngan C.Y."/>
            <person name="Lipzen A."/>
            <person name="Barry K."/>
            <person name="Grigoriev I.V."/>
            <person name="Gunde-Cimerman N."/>
        </authorList>
    </citation>
    <scope>NUCLEOTIDE SEQUENCE [LARGE SCALE GENOMIC DNA]</scope>
    <source>
        <strain evidence="2 3">EXF-2481</strain>
    </source>
</reference>
<gene>
    <name evidence="2" type="ORF">AUEXF2481DRAFT_125462</name>
</gene>
<dbReference type="AlphaFoldDB" id="A0A074ZPL8"/>
<name>A0A074ZPL8_AURSE</name>
<dbReference type="HOGENOM" id="CLU_696357_0_0_1"/>
<dbReference type="GeneID" id="25361990"/>